<gene>
    <name evidence="2" type="ORF">IMCC3135_04540</name>
</gene>
<evidence type="ECO:0000313" key="3">
    <source>
        <dbReference type="Proteomes" id="UP000250079"/>
    </source>
</evidence>
<proteinExistence type="predicted"/>
<keyword evidence="3" id="KW-1185">Reference proteome</keyword>
<dbReference type="RefSeq" id="WP_088916505.1">
    <property type="nucleotide sequence ID" value="NZ_CP018632.1"/>
</dbReference>
<dbReference type="InterPro" id="IPR027373">
    <property type="entry name" value="RHH_dom"/>
</dbReference>
<sequence length="92" mass="10502">MCEIFAGQKRSNYQYQTRSIRLNGQCTSVRLEFKFWKILDQIAENESISTPQFISKVHTEVIALHGESSNFASLLRCACLVYLEQQAEIAVA</sequence>
<reference evidence="2 3" key="1">
    <citation type="submission" date="2016-12" db="EMBL/GenBank/DDBJ databases">
        <authorList>
            <person name="Song W.-J."/>
            <person name="Kurnit D.M."/>
        </authorList>
    </citation>
    <scope>NUCLEOTIDE SEQUENCE [LARGE SCALE GENOMIC DNA]</scope>
    <source>
        <strain evidence="2 3">IMCC3135</strain>
    </source>
</reference>
<dbReference type="AlphaFoldDB" id="A0A2Z2NM14"/>
<dbReference type="Pfam" id="PF13467">
    <property type="entry name" value="RHH_4"/>
    <property type="match status" value="1"/>
</dbReference>
<protein>
    <recommendedName>
        <fullName evidence="1">Ribbon-helix-helix domain-containing protein</fullName>
    </recommendedName>
</protein>
<name>A0A2Z2NM14_9GAMM</name>
<feature type="domain" description="Ribbon-helix-helix" evidence="1">
    <location>
        <begin position="16"/>
        <end position="83"/>
    </location>
</feature>
<dbReference type="KEGG" id="gai:IMCC3135_04540"/>
<dbReference type="Gene3D" id="1.10.3990.20">
    <property type="entry name" value="protein bp1543"/>
    <property type="match status" value="1"/>
</dbReference>
<dbReference type="EMBL" id="CP018632">
    <property type="protein sequence ID" value="ASJ71021.1"/>
    <property type="molecule type" value="Genomic_DNA"/>
</dbReference>
<accession>A0A2Z2NM14</accession>
<organism evidence="2 3">
    <name type="scientific">Granulosicoccus antarcticus IMCC3135</name>
    <dbReference type="NCBI Taxonomy" id="1192854"/>
    <lineage>
        <taxon>Bacteria</taxon>
        <taxon>Pseudomonadati</taxon>
        <taxon>Pseudomonadota</taxon>
        <taxon>Gammaproteobacteria</taxon>
        <taxon>Chromatiales</taxon>
        <taxon>Granulosicoccaceae</taxon>
        <taxon>Granulosicoccus</taxon>
    </lineage>
</organism>
<evidence type="ECO:0000259" key="1">
    <source>
        <dbReference type="Pfam" id="PF13467"/>
    </source>
</evidence>
<dbReference type="InterPro" id="IPR038268">
    <property type="entry name" value="RHH_sf"/>
</dbReference>
<dbReference type="OrthoDB" id="5458732at2"/>
<evidence type="ECO:0000313" key="2">
    <source>
        <dbReference type="EMBL" id="ASJ71021.1"/>
    </source>
</evidence>
<dbReference type="Proteomes" id="UP000250079">
    <property type="component" value="Chromosome"/>
</dbReference>